<evidence type="ECO:0000313" key="2">
    <source>
        <dbReference type="Proteomes" id="UP000256952"/>
    </source>
</evidence>
<dbReference type="AlphaFoldDB" id="A0A976G523"/>
<sequence length="97" mass="10993">MRRVWGILMSLVLLAAVYAWFSGIRIGFTPSYTITAVKLYATEADASARTDNYLVLPVRTKCYVTKIGSKYNAVRVRCDDPAVEGWVRQFNLFEPPL</sequence>
<name>A0A976G523_9BURK</name>
<proteinExistence type="predicted"/>
<gene>
    <name evidence="1" type="ORF">CBM2613_B170296</name>
</gene>
<comment type="caution">
    <text evidence="1">The sequence shown here is derived from an EMBL/GenBank/DDBJ whole genome shotgun (WGS) entry which is preliminary data.</text>
</comment>
<evidence type="ECO:0000313" key="1">
    <source>
        <dbReference type="EMBL" id="SOZ70857.1"/>
    </source>
</evidence>
<protein>
    <submittedName>
        <fullName evidence="1">Uncharacterized protein</fullName>
    </submittedName>
</protein>
<dbReference type="EMBL" id="OFTH01000042">
    <property type="protein sequence ID" value="SOZ70857.1"/>
    <property type="molecule type" value="Genomic_DNA"/>
</dbReference>
<accession>A0A976G523</accession>
<dbReference type="Proteomes" id="UP000256952">
    <property type="component" value="Chromosome CBM2613_b"/>
</dbReference>
<organism evidence="1 2">
    <name type="scientific">Cupriavidus taiwanensis</name>
    <dbReference type="NCBI Taxonomy" id="164546"/>
    <lineage>
        <taxon>Bacteria</taxon>
        <taxon>Pseudomonadati</taxon>
        <taxon>Pseudomonadota</taxon>
        <taxon>Betaproteobacteria</taxon>
        <taxon>Burkholderiales</taxon>
        <taxon>Burkholderiaceae</taxon>
        <taxon>Cupriavidus</taxon>
    </lineage>
</organism>
<reference evidence="1 2" key="1">
    <citation type="submission" date="2018-01" db="EMBL/GenBank/DDBJ databases">
        <authorList>
            <person name="Clerissi C."/>
        </authorList>
    </citation>
    <scope>NUCLEOTIDE SEQUENCE [LARGE SCALE GENOMIC DNA]</scope>
    <source>
        <strain evidence="1">Cupriavidus taiwanensis STM 8556</strain>
    </source>
</reference>